<dbReference type="InterPro" id="IPR036986">
    <property type="entry name" value="S4_RNA-bd_sf"/>
</dbReference>
<dbReference type="eggNOG" id="COG1189">
    <property type="taxonomic scope" value="Bacteria"/>
</dbReference>
<dbReference type="SUPFAM" id="SSF55174">
    <property type="entry name" value="Alpha-L RNA-binding motif"/>
    <property type="match status" value="1"/>
</dbReference>
<dbReference type="STRING" id="1137799.GZ78_25395"/>
<protein>
    <submittedName>
        <fullName evidence="5">Hemolysin</fullName>
    </submittedName>
</protein>
<dbReference type="PROSITE" id="PS50889">
    <property type="entry name" value="S4"/>
    <property type="match status" value="1"/>
</dbReference>
<name>A0A081N6A5_9GAMM</name>
<dbReference type="PANTHER" id="PTHR32319:SF0">
    <property type="entry name" value="BACTERIAL HEMOLYSIN-LIKE PROTEIN"/>
    <property type="match status" value="1"/>
</dbReference>
<evidence type="ECO:0000259" key="4">
    <source>
        <dbReference type="SMART" id="SM00363"/>
    </source>
</evidence>
<dbReference type="PANTHER" id="PTHR32319">
    <property type="entry name" value="BACTERIAL HEMOLYSIN-LIKE PROTEIN"/>
    <property type="match status" value="1"/>
</dbReference>
<dbReference type="InterPro" id="IPR029063">
    <property type="entry name" value="SAM-dependent_MTases_sf"/>
</dbReference>
<organism evidence="5 6">
    <name type="scientific">Endozoicomonas numazuensis</name>
    <dbReference type="NCBI Taxonomy" id="1137799"/>
    <lineage>
        <taxon>Bacteria</taxon>
        <taxon>Pseudomonadati</taxon>
        <taxon>Pseudomonadota</taxon>
        <taxon>Gammaproteobacteria</taxon>
        <taxon>Oceanospirillales</taxon>
        <taxon>Endozoicomonadaceae</taxon>
        <taxon>Endozoicomonas</taxon>
    </lineage>
</organism>
<reference evidence="5 6" key="1">
    <citation type="submission" date="2014-06" db="EMBL/GenBank/DDBJ databases">
        <title>Whole Genome Sequences of Three Symbiotic Endozoicomonas Bacteria.</title>
        <authorList>
            <person name="Neave M.J."/>
            <person name="Apprill A."/>
            <person name="Voolstra C.R."/>
        </authorList>
    </citation>
    <scope>NUCLEOTIDE SEQUENCE [LARGE SCALE GENOMIC DNA]</scope>
    <source>
        <strain evidence="5 6">DSM 25634</strain>
    </source>
</reference>
<dbReference type="InterPro" id="IPR047048">
    <property type="entry name" value="TlyA"/>
</dbReference>
<dbReference type="Pfam" id="PF01479">
    <property type="entry name" value="S4"/>
    <property type="match status" value="1"/>
</dbReference>
<evidence type="ECO:0000256" key="1">
    <source>
        <dbReference type="ARBA" id="ARBA00022884"/>
    </source>
</evidence>
<gene>
    <name evidence="5" type="ORF">GZ78_25395</name>
</gene>
<keyword evidence="6" id="KW-1185">Reference proteome</keyword>
<dbReference type="SMART" id="SM00363">
    <property type="entry name" value="S4"/>
    <property type="match status" value="1"/>
</dbReference>
<dbReference type="RefSeq" id="WP_034841703.1">
    <property type="nucleotide sequence ID" value="NZ_JOKH01000008.1"/>
</dbReference>
<dbReference type="InterPro" id="IPR002942">
    <property type="entry name" value="S4_RNA-bd"/>
</dbReference>
<dbReference type="GO" id="GO:0008168">
    <property type="term" value="F:methyltransferase activity"/>
    <property type="evidence" value="ECO:0007669"/>
    <property type="project" value="InterPro"/>
</dbReference>
<dbReference type="CDD" id="cd02440">
    <property type="entry name" value="AdoMet_MTases"/>
    <property type="match status" value="1"/>
</dbReference>
<dbReference type="GO" id="GO:0032259">
    <property type="term" value="P:methylation"/>
    <property type="evidence" value="ECO:0007669"/>
    <property type="project" value="InterPro"/>
</dbReference>
<feature type="domain" description="RNA-binding S4" evidence="4">
    <location>
        <begin position="2"/>
        <end position="69"/>
    </location>
</feature>
<proteinExistence type="inferred from homology"/>
<dbReference type="CDD" id="cd00165">
    <property type="entry name" value="S4"/>
    <property type="match status" value="1"/>
</dbReference>
<dbReference type="InterPro" id="IPR004538">
    <property type="entry name" value="Hemolysin_A/TlyA"/>
</dbReference>
<dbReference type="NCBIfam" id="TIGR00478">
    <property type="entry name" value="tly"/>
    <property type="match status" value="1"/>
</dbReference>
<dbReference type="EMBL" id="JOKH01000008">
    <property type="protein sequence ID" value="KEQ13978.1"/>
    <property type="molecule type" value="Genomic_DNA"/>
</dbReference>
<dbReference type="OrthoDB" id="9784736at2"/>
<dbReference type="Proteomes" id="UP000028073">
    <property type="component" value="Unassembled WGS sequence"/>
</dbReference>
<comment type="caution">
    <text evidence="5">The sequence shown here is derived from an EMBL/GenBank/DDBJ whole genome shotgun (WGS) entry which is preliminary data.</text>
</comment>
<dbReference type="Gene3D" id="3.40.50.150">
    <property type="entry name" value="Vaccinia Virus protein VP39"/>
    <property type="match status" value="1"/>
</dbReference>
<dbReference type="GO" id="GO:0003723">
    <property type="term" value="F:RNA binding"/>
    <property type="evidence" value="ECO:0007669"/>
    <property type="project" value="UniProtKB-KW"/>
</dbReference>
<evidence type="ECO:0000256" key="2">
    <source>
        <dbReference type="ARBA" id="ARBA00029460"/>
    </source>
</evidence>
<comment type="similarity">
    <text evidence="2">Belongs to the TlyA family.</text>
</comment>
<keyword evidence="1 3" id="KW-0694">RNA-binding</keyword>
<evidence type="ECO:0000256" key="3">
    <source>
        <dbReference type="PROSITE-ProRule" id="PRU00182"/>
    </source>
</evidence>
<dbReference type="InterPro" id="IPR002877">
    <property type="entry name" value="RNA_MeTrfase_FtsJ_dom"/>
</dbReference>
<evidence type="ECO:0000313" key="5">
    <source>
        <dbReference type="EMBL" id="KEQ13978.1"/>
    </source>
</evidence>
<dbReference type="Pfam" id="PF01728">
    <property type="entry name" value="FtsJ"/>
    <property type="match status" value="1"/>
</dbReference>
<dbReference type="Gene3D" id="3.10.290.10">
    <property type="entry name" value="RNA-binding S4 domain"/>
    <property type="match status" value="1"/>
</dbReference>
<accession>A0A081N6A5</accession>
<dbReference type="SUPFAM" id="SSF53335">
    <property type="entry name" value="S-adenosyl-L-methionine-dependent methyltransferases"/>
    <property type="match status" value="1"/>
</dbReference>
<dbReference type="AlphaFoldDB" id="A0A081N6A5"/>
<evidence type="ECO:0000313" key="6">
    <source>
        <dbReference type="Proteomes" id="UP000028073"/>
    </source>
</evidence>
<dbReference type="PIRSF" id="PIRSF005578">
    <property type="entry name" value="TlyA"/>
    <property type="match status" value="1"/>
</dbReference>
<sequence length="252" mass="27364">MERVDRLLVDQDLAASRTQAQKYISEGKVQVLHSGNWQTVKKPSEKFAGDAELKVALDESDRFVSRGGLKLAGALERIRLDITGMTVIDVGQSTGGFTDCALQSGAARVVGIEVGHDQLVEKLRKDERVICLEGVNARELSPTLIENTENSAGFDLAVMDVSFISQTKIIPSLAPLIKEGGFLISLVKPQFEVGKAGLSKGGIVRDDSLYPEVESSIRNCLEKQGLKTTDYFDSPIKGGDGNREFLIIARKA</sequence>